<dbReference type="Proteomes" id="UP000251558">
    <property type="component" value="Unassembled WGS sequence"/>
</dbReference>
<organism evidence="3 4">
    <name type="scientific">Mesorhizobium hawassense</name>
    <dbReference type="NCBI Taxonomy" id="1209954"/>
    <lineage>
        <taxon>Bacteria</taxon>
        <taxon>Pseudomonadati</taxon>
        <taxon>Pseudomonadota</taxon>
        <taxon>Alphaproteobacteria</taxon>
        <taxon>Hyphomicrobiales</taxon>
        <taxon>Phyllobacteriaceae</taxon>
        <taxon>Mesorhizobium</taxon>
    </lineage>
</organism>
<reference evidence="3 4" key="1">
    <citation type="submission" date="2018-07" db="EMBL/GenBank/DDBJ databases">
        <title>Diversity of Mesorhizobium strains in Brazil.</title>
        <authorList>
            <person name="Helene L.C.F."/>
            <person name="Dall'Agnol R."/>
            <person name="Delamuta J.R.M."/>
            <person name="Hungria M."/>
        </authorList>
    </citation>
    <scope>NUCLEOTIDE SEQUENCE [LARGE SCALE GENOMIC DNA]</scope>
    <source>
        <strain evidence="3 4">AC99b</strain>
    </source>
</reference>
<evidence type="ECO:0000313" key="4">
    <source>
        <dbReference type="Proteomes" id="UP000251558"/>
    </source>
</evidence>
<dbReference type="EMBL" id="QMBP01000059">
    <property type="protein sequence ID" value="RAZ81665.1"/>
    <property type="molecule type" value="Genomic_DNA"/>
</dbReference>
<dbReference type="Pfam" id="PF19116">
    <property type="entry name" value="DUF5801"/>
    <property type="match status" value="2"/>
</dbReference>
<feature type="domain" description="DUF5801" evidence="2">
    <location>
        <begin position="2"/>
        <end position="76"/>
    </location>
</feature>
<protein>
    <recommendedName>
        <fullName evidence="2">DUF5801 domain-containing protein</fullName>
    </recommendedName>
</protein>
<accession>A0A330H030</accession>
<sequence length="275" mass="27323">YVTGHSGDPAFLVFTLSVNASTGAVTLTQDRAVHENTIDNPTDSSEGISLTSGLVTLTATVTDNDGDKASQSLDLGSKATFHDDGPSIALSGTPAPTLNVDESYLTAATNGINGSGTGPAGSTTDTQSFAGAFTVVQGADGATTAYSVSLSGSASNLIDSATGQAVVLSQSGNTVSGYVTGHSGDPAFLVFTLSVNASTGAVTLTQDRAVHENTIDNPTDSSEGISLTSGLVTLTATVTDNDGDKASQSLDLGSKATFHDDGPSIALSGTPAPTL</sequence>
<feature type="region of interest" description="Disordered" evidence="1">
    <location>
        <begin position="254"/>
        <end position="275"/>
    </location>
</feature>
<evidence type="ECO:0000256" key="1">
    <source>
        <dbReference type="SAM" id="MobiDB-lite"/>
    </source>
</evidence>
<proteinExistence type="predicted"/>
<keyword evidence="4" id="KW-1185">Reference proteome</keyword>
<dbReference type="AlphaFoldDB" id="A0A330H030"/>
<feature type="domain" description="DUF5801" evidence="2">
    <location>
        <begin position="98"/>
        <end position="253"/>
    </location>
</feature>
<name>A0A330H030_9HYPH</name>
<dbReference type="RefSeq" id="WP_245442697.1">
    <property type="nucleotide sequence ID" value="NZ_QMBP01000059.1"/>
</dbReference>
<evidence type="ECO:0000313" key="3">
    <source>
        <dbReference type="EMBL" id="RAZ81665.1"/>
    </source>
</evidence>
<gene>
    <name evidence="3" type="ORF">DPM33_35640</name>
</gene>
<evidence type="ECO:0000259" key="2">
    <source>
        <dbReference type="Pfam" id="PF19116"/>
    </source>
</evidence>
<dbReference type="InterPro" id="IPR043824">
    <property type="entry name" value="DUF5801"/>
</dbReference>
<feature type="non-terminal residue" evidence="3">
    <location>
        <position position="1"/>
    </location>
</feature>
<feature type="non-terminal residue" evidence="3">
    <location>
        <position position="275"/>
    </location>
</feature>
<comment type="caution">
    <text evidence="3">The sequence shown here is derived from an EMBL/GenBank/DDBJ whole genome shotgun (WGS) entry which is preliminary data.</text>
</comment>